<sequence>MNVHFDIPDFDITELLPGLPNAGNACSHRLTGRLVSEEDVKSAHVVEGKSPRGGCLRKPAKAARRFSSASTTEQR</sequence>
<evidence type="ECO:0000313" key="2">
    <source>
        <dbReference type="EMBL" id="PEN05560.1"/>
    </source>
</evidence>
<dbReference type="Gene3D" id="3.30.70.100">
    <property type="match status" value="1"/>
</dbReference>
<dbReference type="Proteomes" id="UP000221024">
    <property type="component" value="Unassembled WGS sequence"/>
</dbReference>
<keyword evidence="3" id="KW-1185">Reference proteome</keyword>
<feature type="region of interest" description="Disordered" evidence="1">
    <location>
        <begin position="44"/>
        <end position="75"/>
    </location>
</feature>
<evidence type="ECO:0000256" key="1">
    <source>
        <dbReference type="SAM" id="MobiDB-lite"/>
    </source>
</evidence>
<accession>A0A2H3NQQ8</accession>
<proteinExistence type="predicted"/>
<dbReference type="EMBL" id="PDEP01000013">
    <property type="protein sequence ID" value="PEN05560.1"/>
    <property type="molecule type" value="Genomic_DNA"/>
</dbReference>
<gene>
    <name evidence="2" type="ORF">CRI93_12760</name>
</gene>
<protein>
    <submittedName>
        <fullName evidence="2">Uncharacterized protein</fullName>
    </submittedName>
</protein>
<organism evidence="2 3">
    <name type="scientific">Longimonas halophila</name>
    <dbReference type="NCBI Taxonomy" id="1469170"/>
    <lineage>
        <taxon>Bacteria</taxon>
        <taxon>Pseudomonadati</taxon>
        <taxon>Rhodothermota</taxon>
        <taxon>Rhodothermia</taxon>
        <taxon>Rhodothermales</taxon>
        <taxon>Salisaetaceae</taxon>
        <taxon>Longimonas</taxon>
    </lineage>
</organism>
<name>A0A2H3NQQ8_9BACT</name>
<dbReference type="AlphaFoldDB" id="A0A2H3NQQ8"/>
<evidence type="ECO:0000313" key="3">
    <source>
        <dbReference type="Proteomes" id="UP000221024"/>
    </source>
</evidence>
<comment type="caution">
    <text evidence="2">The sequence shown here is derived from an EMBL/GenBank/DDBJ whole genome shotgun (WGS) entry which is preliminary data.</text>
</comment>
<reference evidence="2 3" key="1">
    <citation type="submission" date="2017-10" db="EMBL/GenBank/DDBJ databases">
        <title>Draft genome of Longimonas halophila.</title>
        <authorList>
            <person name="Goh K.M."/>
            <person name="Shamsir M.S."/>
            <person name="Lim S.W."/>
        </authorList>
    </citation>
    <scope>NUCLEOTIDE SEQUENCE [LARGE SCALE GENOMIC DNA]</scope>
    <source>
        <strain evidence="2 3">KCTC 42399</strain>
    </source>
</reference>